<sequence>MKAMAMPEMLYGIMSAIFGLFMAHLANAFTLIAVYHIGVCPVFPNNTQSDEPCAPKISEELSDPEQHCTGFIPRSKCPEPENWPKGRRIPADKTRRALEYAEIRLDQSERQNIRFRGSLAKYEDALIAFKEQRENDTELLKTREELERQLKVSREIETAANSQRMANAAKIRTLQAALADRPSQKNLNMFIEETRSTLHQIREETRLALEELATIQTSLKYEHLEKIKIMKSDRDVAKLQRNAANAGTRMAVNCINQIHRLVNLKQWEYIQKGMATQPVVTNCYTGLPDYSWLDRNKPQIQRKPLLPKAIQVMHQNRANPVTIKPRKVILSEETYLLLPLTDVLWPKTEKT</sequence>
<proteinExistence type="predicted"/>
<evidence type="ECO:0000313" key="2">
    <source>
        <dbReference type="EMBL" id="KIY63447.1"/>
    </source>
</evidence>
<evidence type="ECO:0000256" key="1">
    <source>
        <dbReference type="SAM" id="Coils"/>
    </source>
</evidence>
<keyword evidence="1" id="KW-0175">Coiled coil</keyword>
<evidence type="ECO:0000313" key="3">
    <source>
        <dbReference type="Proteomes" id="UP000054007"/>
    </source>
</evidence>
<dbReference type="Proteomes" id="UP000054007">
    <property type="component" value="Unassembled WGS sequence"/>
</dbReference>
<reference evidence="2 3" key="1">
    <citation type="journal article" date="2015" name="Fungal Genet. Biol.">
        <title>Evolution of novel wood decay mechanisms in Agaricales revealed by the genome sequences of Fistulina hepatica and Cylindrobasidium torrendii.</title>
        <authorList>
            <person name="Floudas D."/>
            <person name="Held B.W."/>
            <person name="Riley R."/>
            <person name="Nagy L.G."/>
            <person name="Koehler G."/>
            <person name="Ransdell A.S."/>
            <person name="Younus H."/>
            <person name="Chow J."/>
            <person name="Chiniquy J."/>
            <person name="Lipzen A."/>
            <person name="Tritt A."/>
            <person name="Sun H."/>
            <person name="Haridas S."/>
            <person name="LaButti K."/>
            <person name="Ohm R.A."/>
            <person name="Kues U."/>
            <person name="Blanchette R.A."/>
            <person name="Grigoriev I.V."/>
            <person name="Minto R.E."/>
            <person name="Hibbett D.S."/>
        </authorList>
    </citation>
    <scope>NUCLEOTIDE SEQUENCE [LARGE SCALE GENOMIC DNA]</scope>
    <source>
        <strain evidence="2 3">FP15055 ss-10</strain>
    </source>
</reference>
<keyword evidence="3" id="KW-1185">Reference proteome</keyword>
<dbReference type="AlphaFoldDB" id="A0A0D7AZ03"/>
<gene>
    <name evidence="2" type="ORF">CYLTODRAFT_414019</name>
</gene>
<organism evidence="2 3">
    <name type="scientific">Cylindrobasidium torrendii FP15055 ss-10</name>
    <dbReference type="NCBI Taxonomy" id="1314674"/>
    <lineage>
        <taxon>Eukaryota</taxon>
        <taxon>Fungi</taxon>
        <taxon>Dikarya</taxon>
        <taxon>Basidiomycota</taxon>
        <taxon>Agaricomycotina</taxon>
        <taxon>Agaricomycetes</taxon>
        <taxon>Agaricomycetidae</taxon>
        <taxon>Agaricales</taxon>
        <taxon>Marasmiineae</taxon>
        <taxon>Physalacriaceae</taxon>
        <taxon>Cylindrobasidium</taxon>
    </lineage>
</organism>
<protein>
    <submittedName>
        <fullName evidence="2">Uncharacterized protein</fullName>
    </submittedName>
</protein>
<accession>A0A0D7AZ03</accession>
<name>A0A0D7AZ03_9AGAR</name>
<feature type="coiled-coil region" evidence="1">
    <location>
        <begin position="91"/>
        <end position="149"/>
    </location>
</feature>
<dbReference type="EMBL" id="KN880695">
    <property type="protein sequence ID" value="KIY63447.1"/>
    <property type="molecule type" value="Genomic_DNA"/>
</dbReference>